<keyword evidence="6" id="KW-1185">Reference proteome</keyword>
<reference evidence="5 6" key="1">
    <citation type="journal article" date="2021" name="Comput. Struct. Biotechnol. J.">
        <title>De novo genome assembly of the potent medicinal plant Rehmannia glutinosa using nanopore technology.</title>
        <authorList>
            <person name="Ma L."/>
            <person name="Dong C."/>
            <person name="Song C."/>
            <person name="Wang X."/>
            <person name="Zheng X."/>
            <person name="Niu Y."/>
            <person name="Chen S."/>
            <person name="Feng W."/>
        </authorList>
    </citation>
    <scope>NUCLEOTIDE SEQUENCE [LARGE SCALE GENOMIC DNA]</scope>
    <source>
        <strain evidence="5">DH-2019</strain>
    </source>
</reference>
<evidence type="ECO:0000313" key="5">
    <source>
        <dbReference type="EMBL" id="KAK6122996.1"/>
    </source>
</evidence>
<dbReference type="Gene3D" id="3.90.70.10">
    <property type="entry name" value="Cysteine proteinases"/>
    <property type="match status" value="2"/>
</dbReference>
<feature type="domain" description="Peptidase C1A papain C-terminal" evidence="3">
    <location>
        <begin position="119"/>
        <end position="290"/>
    </location>
</feature>
<dbReference type="Pfam" id="PF00112">
    <property type="entry name" value="Peptidase_C1"/>
    <property type="match status" value="1"/>
</dbReference>
<gene>
    <name evidence="5" type="ORF">DH2020_043263</name>
</gene>
<dbReference type="InterPro" id="IPR013201">
    <property type="entry name" value="Prot_inhib_I29"/>
</dbReference>
<dbReference type="SMART" id="SM00645">
    <property type="entry name" value="Pept_C1"/>
    <property type="match status" value="1"/>
</dbReference>
<accession>A0ABR0ULT2</accession>
<name>A0ABR0ULT2_REHGL</name>
<feature type="domain" description="Cathepsin propeptide inhibitor" evidence="4">
    <location>
        <begin position="36"/>
        <end position="91"/>
    </location>
</feature>
<dbReference type="InterPro" id="IPR013128">
    <property type="entry name" value="Peptidase_C1A"/>
</dbReference>
<dbReference type="InterPro" id="IPR000668">
    <property type="entry name" value="Peptidase_C1A_C"/>
</dbReference>
<dbReference type="EMBL" id="JABTTQ020002611">
    <property type="protein sequence ID" value="KAK6122996.1"/>
    <property type="molecule type" value="Genomic_DNA"/>
</dbReference>
<dbReference type="SUPFAM" id="SSF54001">
    <property type="entry name" value="Cysteine proteinases"/>
    <property type="match status" value="1"/>
</dbReference>
<evidence type="ECO:0000259" key="4">
    <source>
        <dbReference type="SMART" id="SM00848"/>
    </source>
</evidence>
<dbReference type="InterPro" id="IPR038765">
    <property type="entry name" value="Papain-like_cys_pep_sf"/>
</dbReference>
<organism evidence="5 6">
    <name type="scientific">Rehmannia glutinosa</name>
    <name type="common">Chinese foxglove</name>
    <dbReference type="NCBI Taxonomy" id="99300"/>
    <lineage>
        <taxon>Eukaryota</taxon>
        <taxon>Viridiplantae</taxon>
        <taxon>Streptophyta</taxon>
        <taxon>Embryophyta</taxon>
        <taxon>Tracheophyta</taxon>
        <taxon>Spermatophyta</taxon>
        <taxon>Magnoliopsida</taxon>
        <taxon>eudicotyledons</taxon>
        <taxon>Gunneridae</taxon>
        <taxon>Pentapetalae</taxon>
        <taxon>asterids</taxon>
        <taxon>lamiids</taxon>
        <taxon>Lamiales</taxon>
        <taxon>Orobanchaceae</taxon>
        <taxon>Rehmannieae</taxon>
        <taxon>Rehmannia</taxon>
    </lineage>
</organism>
<dbReference type="Pfam" id="PF08246">
    <property type="entry name" value="Inhibitor_I29"/>
    <property type="match status" value="1"/>
</dbReference>
<evidence type="ECO:0000313" key="6">
    <source>
        <dbReference type="Proteomes" id="UP001318860"/>
    </source>
</evidence>
<feature type="chain" id="PRO_5047052340" description="Cysteine proteinase" evidence="2">
    <location>
        <begin position="19"/>
        <end position="303"/>
    </location>
</feature>
<evidence type="ECO:0008006" key="7">
    <source>
        <dbReference type="Google" id="ProtNLM"/>
    </source>
</evidence>
<comment type="similarity">
    <text evidence="1">Belongs to the peptidase C1 family.</text>
</comment>
<keyword evidence="2" id="KW-0732">Signal</keyword>
<protein>
    <recommendedName>
        <fullName evidence="7">Cysteine proteinase</fullName>
    </recommendedName>
</protein>
<proteinExistence type="inferred from homology"/>
<evidence type="ECO:0000256" key="1">
    <source>
        <dbReference type="ARBA" id="ARBA00008455"/>
    </source>
</evidence>
<evidence type="ECO:0000259" key="3">
    <source>
        <dbReference type="SMART" id="SM00645"/>
    </source>
</evidence>
<evidence type="ECO:0000256" key="2">
    <source>
        <dbReference type="SAM" id="SignalP"/>
    </source>
</evidence>
<dbReference type="Proteomes" id="UP001318860">
    <property type="component" value="Unassembled WGS sequence"/>
</dbReference>
<comment type="caution">
    <text evidence="5">The sequence shown here is derived from an EMBL/GenBank/DDBJ whole genome shotgun (WGS) entry which is preliminary data.</text>
</comment>
<dbReference type="PANTHER" id="PTHR12411">
    <property type="entry name" value="CYSTEINE PROTEASE FAMILY C1-RELATED"/>
    <property type="match status" value="1"/>
</dbReference>
<sequence>MKIHLFLLLVLLGNISDAFEYGEKDLESEEALWSLYERWRSHHTQSRSLEEKMKRFAVFKSNELSIHAFNKLDEPYKLGLNQFSDLTMEEFNNLYTCTSAQHDQADNGTDFTYEDVRSVPDSIDWRKKGAVTLSRINSMPYGCRGGYIESAFDFITKKGITTEKKYPYEGKDGKCKVKKVKSPAVRINGHARVPANDEDALLKAVANQPVSARIDSNSPLFKGYKEESAAKARPRCDNCGLWNNEGGDEILAGKEFMGIGRGEKGYMRMLRDIDDEDGLCGIAMGAAYPLKSSHGESSIKDEL</sequence>
<dbReference type="SMART" id="SM00848">
    <property type="entry name" value="Inhibitor_I29"/>
    <property type="match status" value="1"/>
</dbReference>
<feature type="signal peptide" evidence="2">
    <location>
        <begin position="1"/>
        <end position="18"/>
    </location>
</feature>